<dbReference type="InterPro" id="IPR021791">
    <property type="entry name" value="Phage_TAC_11"/>
</dbReference>
<proteinExistence type="predicted"/>
<protein>
    <submittedName>
        <fullName evidence="1">Phage tail tube protein, GTA-gp10</fullName>
    </submittedName>
</protein>
<dbReference type="OrthoDB" id="7206814at2"/>
<evidence type="ECO:0000313" key="1">
    <source>
        <dbReference type="EMBL" id="SDG36811.1"/>
    </source>
</evidence>
<sequence>MANPQRGEIDAEIGGETKTLCLTLGALAELEARLQTGDLNGLVERFAEGRVSARDLTAILGAGLRGAGNAVTDDDLARLSIEGGLTGAARICVRLLEATFGAAQ</sequence>
<dbReference type="AlphaFoldDB" id="A0A1G7TNN9"/>
<keyword evidence="2" id="KW-1185">Reference proteome</keyword>
<dbReference type="EMBL" id="FNCS01000002">
    <property type="protein sequence ID" value="SDG36811.1"/>
    <property type="molecule type" value="Genomic_DNA"/>
</dbReference>
<dbReference type="STRING" id="440168.SAMN04487974_102241"/>
<reference evidence="1 2" key="1">
    <citation type="submission" date="2016-10" db="EMBL/GenBank/DDBJ databases">
        <authorList>
            <person name="de Groot N.N."/>
        </authorList>
    </citation>
    <scope>NUCLEOTIDE SEQUENCE [LARGE SCALE GENOMIC DNA]</scope>
    <source>
        <strain evidence="1 2">CGMCC 1.10267</strain>
    </source>
</reference>
<gene>
    <name evidence="1" type="ORF">SAMN04487974_102241</name>
</gene>
<evidence type="ECO:0000313" key="2">
    <source>
        <dbReference type="Proteomes" id="UP000199495"/>
    </source>
</evidence>
<dbReference type="RefSeq" id="WP_090592960.1">
    <property type="nucleotide sequence ID" value="NZ_FNCS01000002.1"/>
</dbReference>
<accession>A0A1G7TNN9</accession>
<name>A0A1G7TNN9_9HYPH</name>
<dbReference type="Pfam" id="PF11836">
    <property type="entry name" value="Phage_TAC_11"/>
    <property type="match status" value="1"/>
</dbReference>
<dbReference type="Proteomes" id="UP000199495">
    <property type="component" value="Unassembled WGS sequence"/>
</dbReference>
<organism evidence="1 2">
    <name type="scientific">Pelagibacterium luteolum</name>
    <dbReference type="NCBI Taxonomy" id="440168"/>
    <lineage>
        <taxon>Bacteria</taxon>
        <taxon>Pseudomonadati</taxon>
        <taxon>Pseudomonadota</taxon>
        <taxon>Alphaproteobacteria</taxon>
        <taxon>Hyphomicrobiales</taxon>
        <taxon>Devosiaceae</taxon>
        <taxon>Pelagibacterium</taxon>
    </lineage>
</organism>